<gene>
    <name evidence="2" type="ORF">HUK84_15595</name>
</gene>
<comment type="caution">
    <text evidence="2">The sequence shown here is derived from an EMBL/GenBank/DDBJ whole genome shotgun (WGS) entry which is preliminary data.</text>
</comment>
<dbReference type="SUPFAM" id="SSF51735">
    <property type="entry name" value="NAD(P)-binding Rossmann-fold domains"/>
    <property type="match status" value="1"/>
</dbReference>
<sequence>IQAIATADWPTPAARPADSRLDCTRLHDVFGVRLPHWRNSVAKVVATLTAPAP</sequence>
<evidence type="ECO:0000313" key="3">
    <source>
        <dbReference type="Proteomes" id="UP000534870"/>
    </source>
</evidence>
<protein>
    <submittedName>
        <fullName evidence="2">Sugar nucleotide-binding protein</fullName>
    </submittedName>
</protein>
<dbReference type="Pfam" id="PF04321">
    <property type="entry name" value="RmlD_sub_bind"/>
    <property type="match status" value="1"/>
</dbReference>
<dbReference type="InterPro" id="IPR036291">
    <property type="entry name" value="NAD(P)-bd_dom_sf"/>
</dbReference>
<proteinExistence type="predicted"/>
<name>A0A7Y7IY98_9PROT</name>
<dbReference type="RefSeq" id="WP_176641102.1">
    <property type="nucleotide sequence ID" value="NZ_JABXXP010000483.1"/>
</dbReference>
<accession>A0A7Y7IY98</accession>
<feature type="non-terminal residue" evidence="2">
    <location>
        <position position="1"/>
    </location>
</feature>
<evidence type="ECO:0000259" key="1">
    <source>
        <dbReference type="Pfam" id="PF04321"/>
    </source>
</evidence>
<evidence type="ECO:0000313" key="2">
    <source>
        <dbReference type="EMBL" id="NVN12530.1"/>
    </source>
</evidence>
<dbReference type="InterPro" id="IPR029903">
    <property type="entry name" value="RmlD-like-bd"/>
</dbReference>
<organism evidence="2 3">
    <name type="scientific">Nguyenibacter vanlangensis</name>
    <dbReference type="NCBI Taxonomy" id="1216886"/>
    <lineage>
        <taxon>Bacteria</taxon>
        <taxon>Pseudomonadati</taxon>
        <taxon>Pseudomonadota</taxon>
        <taxon>Alphaproteobacteria</taxon>
        <taxon>Acetobacterales</taxon>
        <taxon>Acetobacteraceae</taxon>
        <taxon>Nguyenibacter</taxon>
    </lineage>
</organism>
<dbReference type="Gene3D" id="3.90.25.10">
    <property type="entry name" value="UDP-galactose 4-epimerase, domain 1"/>
    <property type="match status" value="1"/>
</dbReference>
<reference evidence="2 3" key="1">
    <citation type="submission" date="2020-06" db="EMBL/GenBank/DDBJ databases">
        <title>Description of novel acetic acid bacteria.</title>
        <authorList>
            <person name="Sombolestani A."/>
        </authorList>
    </citation>
    <scope>NUCLEOTIDE SEQUENCE [LARGE SCALE GENOMIC DNA]</scope>
    <source>
        <strain evidence="2 3">LMG 31431</strain>
    </source>
</reference>
<feature type="domain" description="RmlD-like substrate binding" evidence="1">
    <location>
        <begin position="1"/>
        <end position="48"/>
    </location>
</feature>
<dbReference type="AlphaFoldDB" id="A0A7Y7IY98"/>
<dbReference type="Gene3D" id="3.40.50.720">
    <property type="entry name" value="NAD(P)-binding Rossmann-like Domain"/>
    <property type="match status" value="1"/>
</dbReference>
<dbReference type="EMBL" id="JABXXP010000483">
    <property type="protein sequence ID" value="NVN12530.1"/>
    <property type="molecule type" value="Genomic_DNA"/>
</dbReference>
<dbReference type="Proteomes" id="UP000534870">
    <property type="component" value="Unassembled WGS sequence"/>
</dbReference>